<keyword evidence="2" id="KW-1185">Reference proteome</keyword>
<dbReference type="OrthoDB" id="3098at2759"/>
<accession>A0A9P1MDT8</accession>
<comment type="caution">
    <text evidence="1">The sequence shown here is derived from an EMBL/GenBank/DDBJ whole genome shotgun (WGS) entry which is preliminary data.</text>
</comment>
<name>A0A9P1MDT8_9PEZI</name>
<organism evidence="1 2">
    <name type="scientific">Parascedosporium putredinis</name>
    <dbReference type="NCBI Taxonomy" id="1442378"/>
    <lineage>
        <taxon>Eukaryota</taxon>
        <taxon>Fungi</taxon>
        <taxon>Dikarya</taxon>
        <taxon>Ascomycota</taxon>
        <taxon>Pezizomycotina</taxon>
        <taxon>Sordariomycetes</taxon>
        <taxon>Hypocreomycetidae</taxon>
        <taxon>Microascales</taxon>
        <taxon>Microascaceae</taxon>
        <taxon>Parascedosporium</taxon>
    </lineage>
</organism>
<sequence>MGVRSVPTFGEDPDSVDSTHEFLIRGVEWLLTVENAWPDALSYGKNMHLNSARALAQRVGFVDILQNQLKDMDSNDVSLEDIADAAFWANQLSMLPAFSGSPGSQYLS</sequence>
<proteinExistence type="predicted"/>
<dbReference type="AlphaFoldDB" id="A0A9P1MDT8"/>
<evidence type="ECO:0000313" key="1">
    <source>
        <dbReference type="EMBL" id="CAI4217093.1"/>
    </source>
</evidence>
<reference evidence="1" key="1">
    <citation type="submission" date="2022-11" db="EMBL/GenBank/DDBJ databases">
        <authorList>
            <person name="Scott C."/>
            <person name="Bruce N."/>
        </authorList>
    </citation>
    <scope>NUCLEOTIDE SEQUENCE</scope>
</reference>
<protein>
    <submittedName>
        <fullName evidence="1">Uncharacterized protein</fullName>
    </submittedName>
</protein>
<evidence type="ECO:0000313" key="2">
    <source>
        <dbReference type="Proteomes" id="UP000838763"/>
    </source>
</evidence>
<gene>
    <name evidence="1" type="ORF">PPNO1_LOCUS6714</name>
</gene>
<dbReference type="Proteomes" id="UP000838763">
    <property type="component" value="Unassembled WGS sequence"/>
</dbReference>
<dbReference type="EMBL" id="CALLCH030000016">
    <property type="protein sequence ID" value="CAI4217093.1"/>
    <property type="molecule type" value="Genomic_DNA"/>
</dbReference>